<proteinExistence type="predicted"/>
<feature type="region of interest" description="Disordered" evidence="5">
    <location>
        <begin position="486"/>
        <end position="527"/>
    </location>
</feature>
<evidence type="ECO:0000256" key="3">
    <source>
        <dbReference type="ARBA" id="ARBA00022989"/>
    </source>
</evidence>
<evidence type="ECO:0000256" key="1">
    <source>
        <dbReference type="ARBA" id="ARBA00004141"/>
    </source>
</evidence>
<feature type="transmembrane region" description="Helical" evidence="6">
    <location>
        <begin position="415"/>
        <end position="437"/>
    </location>
</feature>
<reference evidence="9" key="1">
    <citation type="submission" date="2017-10" db="EMBL/GenBank/DDBJ databases">
        <title>Transcriptome Assembly of Sugarcane Aphid Adults.</title>
        <authorList>
            <person name="Scully E.D."/>
            <person name="Palmer N.A."/>
            <person name="Geib S.M."/>
            <person name="Sarath G."/>
            <person name="Sattler S.E."/>
        </authorList>
    </citation>
    <scope>NUCLEOTIDE SEQUENCE</scope>
    <source>
        <tissue evidence="9">Whole body</tissue>
    </source>
</reference>
<evidence type="ECO:0000313" key="9">
    <source>
        <dbReference type="EMBL" id="MBW16625.1"/>
    </source>
</evidence>
<dbReference type="InterPro" id="IPR047843">
    <property type="entry name" value="WLS-like_TM"/>
</dbReference>
<dbReference type="Pfam" id="PF06664">
    <property type="entry name" value="WLS-like_TM"/>
    <property type="match status" value="1"/>
</dbReference>
<gene>
    <name evidence="9" type="primary">TMEM181_5</name>
</gene>
<evidence type="ECO:0000256" key="2">
    <source>
        <dbReference type="ARBA" id="ARBA00022692"/>
    </source>
</evidence>
<dbReference type="InterPro" id="IPR054077">
    <property type="entry name" value="TMEM181_GOLD"/>
</dbReference>
<keyword evidence="2 6" id="KW-0812">Transmembrane</keyword>
<comment type="subcellular location">
    <subcellularLocation>
        <location evidence="1">Membrane</location>
        <topology evidence="1">Multi-pass membrane protein</topology>
    </subcellularLocation>
</comment>
<feature type="transmembrane region" description="Helical" evidence="6">
    <location>
        <begin position="298"/>
        <end position="321"/>
    </location>
</feature>
<feature type="transmembrane region" description="Helical" evidence="6">
    <location>
        <begin position="237"/>
        <end position="258"/>
    </location>
</feature>
<dbReference type="GO" id="GO:0016020">
    <property type="term" value="C:membrane"/>
    <property type="evidence" value="ECO:0007669"/>
    <property type="project" value="UniProtKB-SubCell"/>
</dbReference>
<feature type="transmembrane region" description="Helical" evidence="6">
    <location>
        <begin position="383"/>
        <end position="403"/>
    </location>
</feature>
<feature type="domain" description="TMEM181 GOLD" evidence="8">
    <location>
        <begin position="111"/>
        <end position="228"/>
    </location>
</feature>
<accession>A0A2H8TR42</accession>
<evidence type="ECO:0000256" key="4">
    <source>
        <dbReference type="ARBA" id="ARBA00023136"/>
    </source>
</evidence>
<keyword evidence="4 6" id="KW-0472">Membrane</keyword>
<name>A0A2H8TR42_9HEMI</name>
<feature type="transmembrane region" description="Helical" evidence="6">
    <location>
        <begin position="270"/>
        <end position="292"/>
    </location>
</feature>
<dbReference type="GO" id="GO:0015643">
    <property type="term" value="F:toxic substance binding"/>
    <property type="evidence" value="ECO:0007669"/>
    <property type="project" value="InterPro"/>
</dbReference>
<dbReference type="AlphaFoldDB" id="A0A2H8TR42"/>
<dbReference type="PANTHER" id="PTHR31918">
    <property type="entry name" value="TRANSMEMBRANE PROTEIN 181"/>
    <property type="match status" value="1"/>
</dbReference>
<sequence>MNSIEGSETSYNFPTGSCLTMIRNLVSQFNDLFSDFNRYISPAYHHDRCERSVHMRLYSMNKREFVMVFIVLLTAMGLVLFIGLTGPPITVTSKISGVEILKNTNGSLPQGPFVMKTPSLSVYNQRLWLIAVVQTNNKDDETYDKSFKISMAIKGITPQHKTTDIVKVFKNNRTRHLLCKQQMCSQVPIAHIGYIHYTHYMFEVDFYNLETFHQKYQVKEVIFYYKSYNPGYTQMEIWFRLIYLLSAFGVLCCFANSLRKFPVVDWSYEQKWTVVLLPLLILFNDPIFPLTLLTSNQLIGMLDGVFQVTFICAILFFWLCIYHGLRQNERKPIAFYLPKAILVGPFWICGVIMAKYRRMNEFDDPAFSYEIDSSAYTNIKTCVGIFVIIYIVYLVCLILRAYSDLRSMPYFDARLKFVTISMVISLVICSTITHMQYGLGLIEDSFAADLNTEYMTSALFMTFYGICNFYVFTLAAVYSPTKKPGFESSITKDNPAFSMVNDSEEDMPYGSDEESHKPLNPPNDDSD</sequence>
<protein>
    <submittedName>
        <fullName evidence="9">Transmembrane protein 181</fullName>
    </submittedName>
</protein>
<dbReference type="InterPro" id="IPR040416">
    <property type="entry name" value="TMEM181"/>
</dbReference>
<feature type="transmembrane region" description="Helical" evidence="6">
    <location>
        <begin position="65"/>
        <end position="84"/>
    </location>
</feature>
<organism evidence="9">
    <name type="scientific">Melanaphis sacchari</name>
    <dbReference type="NCBI Taxonomy" id="742174"/>
    <lineage>
        <taxon>Eukaryota</taxon>
        <taxon>Metazoa</taxon>
        <taxon>Ecdysozoa</taxon>
        <taxon>Arthropoda</taxon>
        <taxon>Hexapoda</taxon>
        <taxon>Insecta</taxon>
        <taxon>Pterygota</taxon>
        <taxon>Neoptera</taxon>
        <taxon>Paraneoptera</taxon>
        <taxon>Hemiptera</taxon>
        <taxon>Sternorrhyncha</taxon>
        <taxon>Aphidomorpha</taxon>
        <taxon>Aphidoidea</taxon>
        <taxon>Aphididae</taxon>
        <taxon>Aphidini</taxon>
        <taxon>Melanaphis</taxon>
    </lineage>
</organism>
<evidence type="ECO:0000259" key="7">
    <source>
        <dbReference type="Pfam" id="PF06664"/>
    </source>
</evidence>
<evidence type="ECO:0000259" key="8">
    <source>
        <dbReference type="Pfam" id="PF21885"/>
    </source>
</evidence>
<keyword evidence="3 6" id="KW-1133">Transmembrane helix</keyword>
<feature type="transmembrane region" description="Helical" evidence="6">
    <location>
        <begin position="333"/>
        <end position="354"/>
    </location>
</feature>
<feature type="transmembrane region" description="Helical" evidence="6">
    <location>
        <begin position="457"/>
        <end position="478"/>
    </location>
</feature>
<dbReference type="PANTHER" id="PTHR31918:SF1">
    <property type="entry name" value="TRANSMEMBRANE PROTEIN 181"/>
    <property type="match status" value="1"/>
</dbReference>
<dbReference type="EMBL" id="GFXV01004820">
    <property type="protein sequence ID" value="MBW16625.1"/>
    <property type="molecule type" value="Transcribed_RNA"/>
</dbReference>
<dbReference type="OrthoDB" id="28186at2759"/>
<feature type="domain" description="Wntless-like transmembrane" evidence="7">
    <location>
        <begin position="229"/>
        <end position="482"/>
    </location>
</feature>
<dbReference type="Pfam" id="PF21885">
    <property type="entry name" value="TMEM181_GOLD"/>
    <property type="match status" value="1"/>
</dbReference>
<evidence type="ECO:0000256" key="5">
    <source>
        <dbReference type="SAM" id="MobiDB-lite"/>
    </source>
</evidence>
<evidence type="ECO:0000256" key="6">
    <source>
        <dbReference type="SAM" id="Phobius"/>
    </source>
</evidence>